<dbReference type="Gene3D" id="3.90.930.12">
    <property type="entry name" value="Ribosomal protein L6, alpha-beta domain"/>
    <property type="match status" value="1"/>
</dbReference>
<gene>
    <name evidence="1" type="ORF">U0070_005825</name>
</gene>
<comment type="caution">
    <text evidence="1">The sequence shown here is derived from an EMBL/GenBank/DDBJ whole genome shotgun (WGS) entry which is preliminary data.</text>
</comment>
<dbReference type="GO" id="GO:0019843">
    <property type="term" value="F:rRNA binding"/>
    <property type="evidence" value="ECO:0007669"/>
    <property type="project" value="InterPro"/>
</dbReference>
<organism evidence="1 2">
    <name type="scientific">Myodes glareolus</name>
    <name type="common">Bank vole</name>
    <name type="synonym">Clethrionomys glareolus</name>
    <dbReference type="NCBI Taxonomy" id="447135"/>
    <lineage>
        <taxon>Eukaryota</taxon>
        <taxon>Metazoa</taxon>
        <taxon>Chordata</taxon>
        <taxon>Craniata</taxon>
        <taxon>Vertebrata</taxon>
        <taxon>Euteleostomi</taxon>
        <taxon>Mammalia</taxon>
        <taxon>Eutheria</taxon>
        <taxon>Euarchontoglires</taxon>
        <taxon>Glires</taxon>
        <taxon>Rodentia</taxon>
        <taxon>Myomorpha</taxon>
        <taxon>Muroidea</taxon>
        <taxon>Cricetidae</taxon>
        <taxon>Arvicolinae</taxon>
        <taxon>Myodes</taxon>
    </lineage>
</organism>
<proteinExistence type="predicted"/>
<name>A0AAW0HJJ0_MYOGA</name>
<dbReference type="AlphaFoldDB" id="A0AAW0HJJ0"/>
<dbReference type="InterPro" id="IPR036789">
    <property type="entry name" value="Ribosomal_uL6-like_a/b-dom_sf"/>
</dbReference>
<dbReference type="GO" id="GO:0005840">
    <property type="term" value="C:ribosome"/>
    <property type="evidence" value="ECO:0007669"/>
    <property type="project" value="InterPro"/>
</dbReference>
<accession>A0AAW0HJJ0</accession>
<dbReference type="GO" id="GO:0003735">
    <property type="term" value="F:structural constituent of ribosome"/>
    <property type="evidence" value="ECO:0007669"/>
    <property type="project" value="InterPro"/>
</dbReference>
<evidence type="ECO:0000313" key="1">
    <source>
        <dbReference type="EMBL" id="KAK7801342.1"/>
    </source>
</evidence>
<dbReference type="Proteomes" id="UP001488838">
    <property type="component" value="Unassembled WGS sequence"/>
</dbReference>
<evidence type="ECO:0000313" key="2">
    <source>
        <dbReference type="Proteomes" id="UP001488838"/>
    </source>
</evidence>
<protein>
    <recommendedName>
        <fullName evidence="3">50S ribosomal protein L6</fullName>
    </recommendedName>
</protein>
<sequence>MKTILSRQIVDIPEDVHSKVTVEGPRGTLWRDFKHISVELSLYAKIKRRPQADKWLGNKELPLLAPSAAAQNRIKGAVQCFCYKVTPV</sequence>
<reference evidence="1 2" key="1">
    <citation type="journal article" date="2023" name="bioRxiv">
        <title>Conserved and derived expression patterns and positive selection on dental genes reveal complex evolutionary context of ever-growing rodent molars.</title>
        <authorList>
            <person name="Calamari Z.T."/>
            <person name="Song A."/>
            <person name="Cohen E."/>
            <person name="Akter M."/>
            <person name="Roy R.D."/>
            <person name="Hallikas O."/>
            <person name="Christensen M.M."/>
            <person name="Li P."/>
            <person name="Marangoni P."/>
            <person name="Jernvall J."/>
            <person name="Klein O.D."/>
        </authorList>
    </citation>
    <scope>NUCLEOTIDE SEQUENCE [LARGE SCALE GENOMIC DNA]</scope>
    <source>
        <strain evidence="1">V071</strain>
    </source>
</reference>
<dbReference type="EMBL" id="JBBHLL010000510">
    <property type="protein sequence ID" value="KAK7801342.1"/>
    <property type="molecule type" value="Genomic_DNA"/>
</dbReference>
<dbReference type="GO" id="GO:0006412">
    <property type="term" value="P:translation"/>
    <property type="evidence" value="ECO:0007669"/>
    <property type="project" value="InterPro"/>
</dbReference>
<dbReference type="SUPFAM" id="SSF56053">
    <property type="entry name" value="Ribosomal protein L6"/>
    <property type="match status" value="1"/>
</dbReference>
<keyword evidence="2" id="KW-1185">Reference proteome</keyword>
<evidence type="ECO:0008006" key="3">
    <source>
        <dbReference type="Google" id="ProtNLM"/>
    </source>
</evidence>